<feature type="compositionally biased region" description="Low complexity" evidence="1">
    <location>
        <begin position="38"/>
        <end position="51"/>
    </location>
</feature>
<evidence type="ECO:0000256" key="1">
    <source>
        <dbReference type="SAM" id="MobiDB-lite"/>
    </source>
</evidence>
<reference evidence="3 4" key="1">
    <citation type="submission" date="2021-06" db="EMBL/GenBank/DDBJ databases">
        <title>Halomicroarcula sp. a new haloarchaeum isolated from saline soil.</title>
        <authorList>
            <person name="Duran-Viseras A."/>
            <person name="Sanchez-Porro C."/>
            <person name="Ventosa A."/>
        </authorList>
    </citation>
    <scope>NUCLEOTIDE SEQUENCE [LARGE SCALE GENOMIC DNA]</scope>
    <source>
        <strain evidence="3 4">F27</strain>
    </source>
</reference>
<comment type="caution">
    <text evidence="3">The sequence shown here is derived from an EMBL/GenBank/DDBJ whole genome shotgun (WGS) entry which is preliminary data.</text>
</comment>
<evidence type="ECO:0000313" key="3">
    <source>
        <dbReference type="EMBL" id="MBX0293554.1"/>
    </source>
</evidence>
<accession>A0AAW4P6X4</accession>
<feature type="domain" description="Ig-like" evidence="2">
    <location>
        <begin position="72"/>
        <end position="129"/>
    </location>
</feature>
<keyword evidence="4" id="KW-1185">Reference proteome</keyword>
<dbReference type="Proteomes" id="UP001430455">
    <property type="component" value="Unassembled WGS sequence"/>
</dbReference>
<dbReference type="EMBL" id="RKLT01000001">
    <property type="protein sequence ID" value="MBX0293554.1"/>
    <property type="molecule type" value="Genomic_DNA"/>
</dbReference>
<dbReference type="Pfam" id="PF25942">
    <property type="entry name" value="Ig_halo"/>
    <property type="match status" value="1"/>
</dbReference>
<feature type="region of interest" description="Disordered" evidence="1">
    <location>
        <begin position="18"/>
        <end position="59"/>
    </location>
</feature>
<dbReference type="AlphaFoldDB" id="A0AAW4P6X4"/>
<proteinExistence type="predicted"/>
<evidence type="ECO:0000313" key="4">
    <source>
        <dbReference type="Proteomes" id="UP001430455"/>
    </source>
</evidence>
<evidence type="ECO:0000259" key="2">
    <source>
        <dbReference type="Pfam" id="PF25942"/>
    </source>
</evidence>
<organism evidence="3 4">
    <name type="scientific">Haloarcula nitratireducens</name>
    <dbReference type="NCBI Taxonomy" id="2487749"/>
    <lineage>
        <taxon>Archaea</taxon>
        <taxon>Methanobacteriati</taxon>
        <taxon>Methanobacteriota</taxon>
        <taxon>Stenosarchaea group</taxon>
        <taxon>Halobacteria</taxon>
        <taxon>Halobacteriales</taxon>
        <taxon>Haloarculaceae</taxon>
        <taxon>Haloarcula</taxon>
    </lineage>
</organism>
<dbReference type="RefSeq" id="WP_220578265.1">
    <property type="nucleotide sequence ID" value="NZ_RKLT01000001.1"/>
</dbReference>
<protein>
    <recommendedName>
        <fullName evidence="2">Ig-like domain-containing protein</fullName>
    </recommendedName>
</protein>
<sequence>MRRRQALSAVALSAASLAGCNSLGTPERTPADVTPADVPTATESPTETVTPPVTPDPDDPILFSISNETETRRTVSLTLTRADDTYIDESLTLDAGDGEAFDSGIRSPGEYELAVTVEDGPELSYTLSIGSFDVRSGSNHFVTVNSDEIRVFAEE</sequence>
<dbReference type="PROSITE" id="PS51257">
    <property type="entry name" value="PROKAR_LIPOPROTEIN"/>
    <property type="match status" value="1"/>
</dbReference>
<name>A0AAW4P6X4_9EURY</name>
<dbReference type="InterPro" id="IPR058929">
    <property type="entry name" value="Ig_halo"/>
</dbReference>
<gene>
    <name evidence="3" type="ORF">EGH23_01510</name>
</gene>